<accession>A0A6C0LUD1</accession>
<reference evidence="1" key="1">
    <citation type="journal article" date="2020" name="Nature">
        <title>Giant virus diversity and host interactions through global metagenomics.</title>
        <authorList>
            <person name="Schulz F."/>
            <person name="Roux S."/>
            <person name="Paez-Espino D."/>
            <person name="Jungbluth S."/>
            <person name="Walsh D.A."/>
            <person name="Denef V.J."/>
            <person name="McMahon K.D."/>
            <person name="Konstantinidis K.T."/>
            <person name="Eloe-Fadrosh E.A."/>
            <person name="Kyrpides N.C."/>
            <person name="Woyke T."/>
        </authorList>
    </citation>
    <scope>NUCLEOTIDE SEQUENCE</scope>
    <source>
        <strain evidence="1">GVMAG-S-1016713-123</strain>
    </source>
</reference>
<proteinExistence type="predicted"/>
<name>A0A6C0LUD1_9ZZZZ</name>
<protein>
    <submittedName>
        <fullName evidence="1">Uncharacterized protein</fullName>
    </submittedName>
</protein>
<organism evidence="1">
    <name type="scientific">viral metagenome</name>
    <dbReference type="NCBI Taxonomy" id="1070528"/>
    <lineage>
        <taxon>unclassified sequences</taxon>
        <taxon>metagenomes</taxon>
        <taxon>organismal metagenomes</taxon>
    </lineage>
</organism>
<evidence type="ECO:0000313" key="1">
    <source>
        <dbReference type="EMBL" id="QHU34379.1"/>
    </source>
</evidence>
<dbReference type="AlphaFoldDB" id="A0A6C0LUD1"/>
<sequence>MFGNYCVAVGVGLLNPNMLLPKFLRRSPLVGLNVPVPSVLLLQVLI</sequence>
<dbReference type="EMBL" id="MN740569">
    <property type="protein sequence ID" value="QHU34379.1"/>
    <property type="molecule type" value="Genomic_DNA"/>
</dbReference>